<dbReference type="NCBIfam" id="TIGR04306">
    <property type="entry name" value="salvage_TenA"/>
    <property type="match status" value="1"/>
</dbReference>
<dbReference type="Proteomes" id="UP000319483">
    <property type="component" value="Unassembled WGS sequence"/>
</dbReference>
<reference evidence="3 4" key="1">
    <citation type="submission" date="2019-07" db="EMBL/GenBank/DDBJ databases">
        <title>Gilliamella genomes.</title>
        <authorList>
            <person name="Zheng H."/>
        </authorList>
    </citation>
    <scope>NUCLEOTIDE SEQUENCE [LARGE SCALE GENOMIC DNA]</scope>
    <source>
        <strain evidence="3 4">W8127</strain>
    </source>
</reference>
<comment type="function">
    <text evidence="1">Catalyzes an amino-pyrimidine hydrolysis reaction at the C5' of the pyrimidine moiety of thiamine compounds, a reaction that is part of a thiamine salvage pathway.</text>
</comment>
<comment type="pathway">
    <text evidence="1">Cofactor biosynthesis; thiamine diphosphate biosynthesis.</text>
</comment>
<dbReference type="Gene3D" id="1.20.910.10">
    <property type="entry name" value="Heme oxygenase-like"/>
    <property type="match status" value="1"/>
</dbReference>
<accession>A0A556SYU9</accession>
<name>A0A556SYU9_9GAMM</name>
<dbReference type="PANTHER" id="PTHR43198">
    <property type="entry name" value="BIFUNCTIONAL TH2 PROTEIN"/>
    <property type="match status" value="1"/>
</dbReference>
<dbReference type="EMBL" id="VMHM01000001">
    <property type="protein sequence ID" value="TSK06331.1"/>
    <property type="molecule type" value="Genomic_DNA"/>
</dbReference>
<dbReference type="SUPFAM" id="SSF48613">
    <property type="entry name" value="Heme oxygenase-like"/>
    <property type="match status" value="1"/>
</dbReference>
<evidence type="ECO:0000256" key="1">
    <source>
        <dbReference type="RuleBase" id="RU363093"/>
    </source>
</evidence>
<proteinExistence type="inferred from homology"/>
<dbReference type="InterPro" id="IPR016084">
    <property type="entry name" value="Haem_Oase-like_multi-hlx"/>
</dbReference>
<comment type="similarity">
    <text evidence="1">Belongs to the TenA family.</text>
</comment>
<dbReference type="GO" id="GO:0050334">
    <property type="term" value="F:thiaminase activity"/>
    <property type="evidence" value="ECO:0007669"/>
    <property type="project" value="UniProtKB-EC"/>
</dbReference>
<dbReference type="CDD" id="cd19367">
    <property type="entry name" value="TenA_C_ScTHI20-like"/>
    <property type="match status" value="1"/>
</dbReference>
<dbReference type="RefSeq" id="WP_144091042.1">
    <property type="nucleotide sequence ID" value="NZ_VMHM01000001.1"/>
</dbReference>
<dbReference type="GO" id="GO:0009228">
    <property type="term" value="P:thiamine biosynthetic process"/>
    <property type="evidence" value="ECO:0007669"/>
    <property type="project" value="UniProtKB-KW"/>
</dbReference>
<comment type="catalytic activity">
    <reaction evidence="1">
        <text>thiamine + H2O = 5-(2-hydroxyethyl)-4-methylthiazole + 4-amino-5-hydroxymethyl-2-methylpyrimidine + H(+)</text>
        <dbReference type="Rhea" id="RHEA:17509"/>
        <dbReference type="ChEBI" id="CHEBI:15377"/>
        <dbReference type="ChEBI" id="CHEBI:15378"/>
        <dbReference type="ChEBI" id="CHEBI:16892"/>
        <dbReference type="ChEBI" id="CHEBI:17957"/>
        <dbReference type="ChEBI" id="CHEBI:18385"/>
        <dbReference type="EC" id="3.5.99.2"/>
    </reaction>
</comment>
<comment type="caution">
    <text evidence="3">The sequence shown here is derived from an EMBL/GenBank/DDBJ whole genome shotgun (WGS) entry which is preliminary data.</text>
</comment>
<dbReference type="InterPro" id="IPR027574">
    <property type="entry name" value="Thiaminase_II"/>
</dbReference>
<evidence type="ECO:0000259" key="2">
    <source>
        <dbReference type="Pfam" id="PF03070"/>
    </source>
</evidence>
<evidence type="ECO:0000313" key="4">
    <source>
        <dbReference type="Proteomes" id="UP000319483"/>
    </source>
</evidence>
<keyword evidence="1" id="KW-0378">Hydrolase</keyword>
<dbReference type="Pfam" id="PF03070">
    <property type="entry name" value="TENA_THI-4"/>
    <property type="match status" value="1"/>
</dbReference>
<feature type="domain" description="Thiaminase-2/PQQC" evidence="2">
    <location>
        <begin position="11"/>
        <end position="217"/>
    </location>
</feature>
<keyword evidence="1" id="KW-0784">Thiamine biosynthesis</keyword>
<gene>
    <name evidence="3" type="primary">tenA</name>
    <name evidence="3" type="ORF">FPQ15_00400</name>
</gene>
<sequence>MSSFYSLIQSCQTDWDHYIQHEFIQRLGKGILDIACFQHYLKQDYLFLINFSRVWGLAVYKSHDILEIKQSLNSLKTIVEVELDLHIEYCKRWRINENELNTLTEAKANKAYTQYVLDVGLQGDILDLHIVLSPCLIGYGMIAKWLRKQLWYDAKNNPYTSWIKMYGSKAFQQTMQNEIAWIDQRLINIDTSRFEQLTTIFKQATQLEANFWQMGLDRSF</sequence>
<dbReference type="InterPro" id="IPR004305">
    <property type="entry name" value="Thiaminase-2/PQQC"/>
</dbReference>
<dbReference type="InterPro" id="IPR050967">
    <property type="entry name" value="Thiamine_Salvage_TenA"/>
</dbReference>
<dbReference type="PANTHER" id="PTHR43198:SF2">
    <property type="entry name" value="SI:CH1073-67J19.1-RELATED"/>
    <property type="match status" value="1"/>
</dbReference>
<dbReference type="GO" id="GO:0005829">
    <property type="term" value="C:cytosol"/>
    <property type="evidence" value="ECO:0007669"/>
    <property type="project" value="TreeGrafter"/>
</dbReference>
<comment type="catalytic activity">
    <reaction evidence="1">
        <text>4-amino-5-aminomethyl-2-methylpyrimidine + H2O = 4-amino-5-hydroxymethyl-2-methylpyrimidine + NH4(+)</text>
        <dbReference type="Rhea" id="RHEA:31799"/>
        <dbReference type="ChEBI" id="CHEBI:15377"/>
        <dbReference type="ChEBI" id="CHEBI:16892"/>
        <dbReference type="ChEBI" id="CHEBI:28938"/>
        <dbReference type="ChEBI" id="CHEBI:63416"/>
        <dbReference type="EC" id="3.5.99.2"/>
    </reaction>
</comment>
<evidence type="ECO:0000313" key="3">
    <source>
        <dbReference type="EMBL" id="TSK06331.1"/>
    </source>
</evidence>
<dbReference type="GO" id="GO:0009229">
    <property type="term" value="P:thiamine diphosphate biosynthetic process"/>
    <property type="evidence" value="ECO:0007669"/>
    <property type="project" value="UniProtKB-UniPathway"/>
</dbReference>
<protein>
    <recommendedName>
        <fullName evidence="1">Aminopyrimidine aminohydrolase</fullName>
        <ecNumber evidence="1">3.5.99.2</ecNumber>
    </recommendedName>
</protein>
<dbReference type="UniPathway" id="UPA00060"/>
<dbReference type="EC" id="3.5.99.2" evidence="1"/>
<organism evidence="3 4">
    <name type="scientific">Gilliamella apicola</name>
    <dbReference type="NCBI Taxonomy" id="1196095"/>
    <lineage>
        <taxon>Bacteria</taxon>
        <taxon>Pseudomonadati</taxon>
        <taxon>Pseudomonadota</taxon>
        <taxon>Gammaproteobacteria</taxon>
        <taxon>Orbales</taxon>
        <taxon>Orbaceae</taxon>
        <taxon>Gilliamella</taxon>
    </lineage>
</organism>
<dbReference type="AlphaFoldDB" id="A0A556SYU9"/>